<reference evidence="2" key="1">
    <citation type="journal article" date="2019" name="Microbiol. Resour. Announc.">
        <title>Complete Genome Sequence of Halomonas olivaria, a Moderately Halophilic Bacterium Isolated from Olive Processing Effluents, Obtained by Nanopore Sequencing.</title>
        <authorList>
            <person name="Nagata S."/>
            <person name="Ii K.M."/>
            <person name="Tsukimi T."/>
            <person name="Miura M.C."/>
            <person name="Galipon J."/>
            <person name="Arakawa K."/>
        </authorList>
    </citation>
    <scope>NUCLEOTIDE SEQUENCE [LARGE SCALE GENOMIC DNA]</scope>
    <source>
        <strain evidence="2">TYRC17</strain>
    </source>
</reference>
<dbReference type="Proteomes" id="UP000289555">
    <property type="component" value="Chromosome"/>
</dbReference>
<evidence type="ECO:0000313" key="1">
    <source>
        <dbReference type="EMBL" id="BBI51075.1"/>
    </source>
</evidence>
<organism evidence="1 2">
    <name type="scientific">Vreelandella olivaria</name>
    <dbReference type="NCBI Taxonomy" id="390919"/>
    <lineage>
        <taxon>Bacteria</taxon>
        <taxon>Pseudomonadati</taxon>
        <taxon>Pseudomonadota</taxon>
        <taxon>Gammaproteobacteria</taxon>
        <taxon>Oceanospirillales</taxon>
        <taxon>Halomonadaceae</taxon>
        <taxon>Vreelandella</taxon>
    </lineage>
</organism>
<accession>A0ABN5WXF5</accession>
<dbReference type="EMBL" id="AP019416">
    <property type="protein sequence ID" value="BBI51075.1"/>
    <property type="molecule type" value="Genomic_DNA"/>
</dbReference>
<name>A0ABN5WXF5_9GAMM</name>
<protein>
    <submittedName>
        <fullName evidence="1">Uncharacterized protein</fullName>
    </submittedName>
</protein>
<evidence type="ECO:0000313" key="2">
    <source>
        <dbReference type="Proteomes" id="UP000289555"/>
    </source>
</evidence>
<proteinExistence type="predicted"/>
<keyword evidence="2" id="KW-1185">Reference proteome</keyword>
<sequence length="87" mass="9122">MFMTGLSARPANTAKALLTSATPVPVNSYQRASNACADPSAVEVNDGWHELVSARGAGGSVYRGGLCGWRLCKSVEELNNQGEHDDG</sequence>
<gene>
    <name evidence="1" type="ORF">HORIV_34960</name>
</gene>